<dbReference type="SUPFAM" id="SSF54695">
    <property type="entry name" value="POZ domain"/>
    <property type="match status" value="1"/>
</dbReference>
<dbReference type="Proteomes" id="UP000186922">
    <property type="component" value="Unassembled WGS sequence"/>
</dbReference>
<organism evidence="4 5">
    <name type="scientific">Ramazzottius varieornatus</name>
    <name type="common">Water bear</name>
    <name type="synonym">Tardigrade</name>
    <dbReference type="NCBI Taxonomy" id="947166"/>
    <lineage>
        <taxon>Eukaryota</taxon>
        <taxon>Metazoa</taxon>
        <taxon>Ecdysozoa</taxon>
        <taxon>Tardigrada</taxon>
        <taxon>Eutardigrada</taxon>
        <taxon>Parachela</taxon>
        <taxon>Hypsibioidea</taxon>
        <taxon>Ramazzottiidae</taxon>
        <taxon>Ramazzottius</taxon>
    </lineage>
</organism>
<dbReference type="InterPro" id="IPR011333">
    <property type="entry name" value="SKP1/BTB/POZ_sf"/>
</dbReference>
<feature type="domain" description="BTB" evidence="3">
    <location>
        <begin position="1"/>
        <end position="75"/>
    </location>
</feature>
<protein>
    <recommendedName>
        <fullName evidence="3">BTB domain-containing protein</fullName>
    </recommendedName>
</protein>
<dbReference type="FunFam" id="1.25.40.420:FF:000001">
    <property type="entry name" value="Kelch-like family member 12"/>
    <property type="match status" value="1"/>
</dbReference>
<dbReference type="SMART" id="SM00875">
    <property type="entry name" value="BACK"/>
    <property type="match status" value="1"/>
</dbReference>
<accession>A0A1D1V953</accession>
<name>A0A1D1V953_RAMVA</name>
<dbReference type="Pfam" id="PF07707">
    <property type="entry name" value="BACK"/>
    <property type="match status" value="1"/>
</dbReference>
<evidence type="ECO:0000313" key="5">
    <source>
        <dbReference type="Proteomes" id="UP000186922"/>
    </source>
</evidence>
<evidence type="ECO:0000256" key="2">
    <source>
        <dbReference type="ARBA" id="ARBA00022737"/>
    </source>
</evidence>
<evidence type="ECO:0000256" key="1">
    <source>
        <dbReference type="ARBA" id="ARBA00022441"/>
    </source>
</evidence>
<comment type="caution">
    <text evidence="4">The sequence shown here is derived from an EMBL/GenBank/DDBJ whole genome shotgun (WGS) entry which is preliminary data.</text>
</comment>
<dbReference type="PANTHER" id="PTHR24412:SF172">
    <property type="entry name" value="KELCH-LIKE PROTEIN 10"/>
    <property type="match status" value="1"/>
</dbReference>
<proteinExistence type="predicted"/>
<gene>
    <name evidence="4" type="primary">RvY_08020-1</name>
    <name evidence="4" type="synonym">RvY_08020.1</name>
    <name evidence="4" type="ORF">RvY_08020</name>
</gene>
<dbReference type="Gene3D" id="1.25.40.420">
    <property type="match status" value="1"/>
</dbReference>
<evidence type="ECO:0000313" key="4">
    <source>
        <dbReference type="EMBL" id="GAU96592.1"/>
    </source>
</evidence>
<dbReference type="PROSITE" id="PS50097">
    <property type="entry name" value="BTB"/>
    <property type="match status" value="1"/>
</dbReference>
<dbReference type="PANTHER" id="PTHR24412">
    <property type="entry name" value="KELCH PROTEIN"/>
    <property type="match status" value="1"/>
</dbReference>
<dbReference type="EMBL" id="BDGG01000003">
    <property type="protein sequence ID" value="GAU96592.1"/>
    <property type="molecule type" value="Genomic_DNA"/>
</dbReference>
<dbReference type="Gene3D" id="3.30.710.10">
    <property type="entry name" value="Potassium Channel Kv1.1, Chain A"/>
    <property type="match status" value="1"/>
</dbReference>
<dbReference type="Pfam" id="PF00651">
    <property type="entry name" value="BTB"/>
    <property type="match status" value="1"/>
</dbReference>
<dbReference type="STRING" id="947166.A0A1D1V953"/>
<dbReference type="AlphaFoldDB" id="A0A1D1V953"/>
<evidence type="ECO:0000259" key="3">
    <source>
        <dbReference type="PROSITE" id="PS50097"/>
    </source>
</evidence>
<keyword evidence="5" id="KW-1185">Reference proteome</keyword>
<sequence>MWMRKVTSDRKKVHRAILSSCSPYFRALFTTPLRPTAQAANDRGDRWITNFQDITKEFMEVLVDYAYTRKANINADNVQQALIAADMFSMLGLLNACVDFMRDHIDPDNSIEVHRFAEAIGIPELKFYALKNLLQNFSEIRRTASFNNITVDELINLLKHDMLNVSKEEEAWEAIVQWIETDRESRKKAIIQILPALRSGLINSQYFMEKIKSSPYLKEFDNECKPVIISALKYIYDLDLNKNPEQDPNDVYITRSRAPHEIMFGTSGSRFTHTYNTISKIITIRTQP</sequence>
<dbReference type="InterPro" id="IPR000210">
    <property type="entry name" value="BTB/POZ_dom"/>
</dbReference>
<dbReference type="OrthoDB" id="191037at2759"/>
<keyword evidence="2" id="KW-0677">Repeat</keyword>
<reference evidence="4 5" key="1">
    <citation type="journal article" date="2016" name="Nat. Commun.">
        <title>Extremotolerant tardigrade genome and improved radiotolerance of human cultured cells by tardigrade-unique protein.</title>
        <authorList>
            <person name="Hashimoto T."/>
            <person name="Horikawa D.D."/>
            <person name="Saito Y."/>
            <person name="Kuwahara H."/>
            <person name="Kozuka-Hata H."/>
            <person name="Shin-I T."/>
            <person name="Minakuchi Y."/>
            <person name="Ohishi K."/>
            <person name="Motoyama A."/>
            <person name="Aizu T."/>
            <person name="Enomoto A."/>
            <person name="Kondo K."/>
            <person name="Tanaka S."/>
            <person name="Hara Y."/>
            <person name="Koshikawa S."/>
            <person name="Sagara H."/>
            <person name="Miura T."/>
            <person name="Yokobori S."/>
            <person name="Miyagawa K."/>
            <person name="Suzuki Y."/>
            <person name="Kubo T."/>
            <person name="Oyama M."/>
            <person name="Kohara Y."/>
            <person name="Fujiyama A."/>
            <person name="Arakawa K."/>
            <person name="Katayama T."/>
            <person name="Toyoda A."/>
            <person name="Kunieda T."/>
        </authorList>
    </citation>
    <scope>NUCLEOTIDE SEQUENCE [LARGE SCALE GENOMIC DNA]</scope>
    <source>
        <strain evidence="4 5">YOKOZUNA-1</strain>
    </source>
</reference>
<keyword evidence="1" id="KW-0880">Kelch repeat</keyword>
<dbReference type="SMART" id="SM00225">
    <property type="entry name" value="BTB"/>
    <property type="match status" value="1"/>
</dbReference>
<dbReference type="InterPro" id="IPR011705">
    <property type="entry name" value="BACK"/>
</dbReference>